<dbReference type="EMBL" id="FNIX01000046">
    <property type="protein sequence ID" value="SDP98981.1"/>
    <property type="molecule type" value="Genomic_DNA"/>
</dbReference>
<organism evidence="2 3">
    <name type="scientific">Lentzea jiangxiensis</name>
    <dbReference type="NCBI Taxonomy" id="641025"/>
    <lineage>
        <taxon>Bacteria</taxon>
        <taxon>Bacillati</taxon>
        <taxon>Actinomycetota</taxon>
        <taxon>Actinomycetes</taxon>
        <taxon>Pseudonocardiales</taxon>
        <taxon>Pseudonocardiaceae</taxon>
        <taxon>Lentzea</taxon>
    </lineage>
</organism>
<feature type="domain" description="Transglutaminase-like" evidence="1">
    <location>
        <begin position="21"/>
        <end position="135"/>
    </location>
</feature>
<dbReference type="SUPFAM" id="SSF54001">
    <property type="entry name" value="Cysteine proteinases"/>
    <property type="match status" value="1"/>
</dbReference>
<dbReference type="InterPro" id="IPR002931">
    <property type="entry name" value="Transglutaminase-like"/>
</dbReference>
<keyword evidence="3" id="KW-1185">Reference proteome</keyword>
<proteinExistence type="predicted"/>
<gene>
    <name evidence="2" type="ORF">SAMN05421507_14610</name>
</gene>
<accession>A0A1H0X7R4</accession>
<protein>
    <submittedName>
        <fullName evidence="2">Transglutaminase-like superfamily protein</fullName>
    </submittedName>
</protein>
<dbReference type="Proteomes" id="UP000199691">
    <property type="component" value="Unassembled WGS sequence"/>
</dbReference>
<reference evidence="3" key="1">
    <citation type="submission" date="2016-10" db="EMBL/GenBank/DDBJ databases">
        <authorList>
            <person name="Varghese N."/>
            <person name="Submissions S."/>
        </authorList>
    </citation>
    <scope>NUCLEOTIDE SEQUENCE [LARGE SCALE GENOMIC DNA]</scope>
    <source>
        <strain evidence="3">CGMCC 4.6609</strain>
    </source>
</reference>
<evidence type="ECO:0000313" key="2">
    <source>
        <dbReference type="EMBL" id="SDP98981.1"/>
    </source>
</evidence>
<dbReference type="PANTHER" id="PTHR33490">
    <property type="entry name" value="BLR5614 PROTEIN-RELATED"/>
    <property type="match status" value="1"/>
</dbReference>
<dbReference type="STRING" id="641025.SAMN05421507_14610"/>
<name>A0A1H0X7R4_9PSEU</name>
<dbReference type="Gene3D" id="3.10.620.30">
    <property type="match status" value="1"/>
</dbReference>
<dbReference type="AlphaFoldDB" id="A0A1H0X7R4"/>
<evidence type="ECO:0000259" key="1">
    <source>
        <dbReference type="Pfam" id="PF01841"/>
    </source>
</evidence>
<dbReference type="RefSeq" id="WP_176960218.1">
    <property type="nucleotide sequence ID" value="NZ_FNIX01000046.1"/>
</dbReference>
<evidence type="ECO:0000313" key="3">
    <source>
        <dbReference type="Proteomes" id="UP000199691"/>
    </source>
</evidence>
<dbReference type="InterPro" id="IPR038765">
    <property type="entry name" value="Papain-like_cys_pep_sf"/>
</dbReference>
<sequence length="270" mass="30887">MSVESLRGTNFCDSESGLIQHWAKSLTMGLECNTQKAIRLFNFVQDGIKYSILHDWSETASQTLERGRGSCSNKATLLAALLRAVGIPSGFGVLTVDGKRYFGPMWIPQLQKYCDVDSRHFYNYVHLKGRWLRCDSSDDYRVSLGSGHFNQPCERVHFDGTQHADLHLAPEHVLERSGLLFDIDRFMLKSTKKPHADFQTMDRYFDFMREARACIPDDGSDHRANMPELISRLEEGFQRWTSDREKKTVSVRGVSQLRSTVQLENNGELT</sequence>
<dbReference type="Pfam" id="PF01841">
    <property type="entry name" value="Transglut_core"/>
    <property type="match status" value="1"/>
</dbReference>